<keyword evidence="2" id="KW-0285">Flavoprotein</keyword>
<sequence length="186" mass="19979">MSQVYSVAVVVGSLRKDSYNRKVARALSELASSSLALKIVEIGDLPLYNEDVEASGAPEPWQRLRKEIGGSDAVLFVTPEYNRSVPGCLKNAIDVGSRPYGQSAWAGKPTAVVSVSPGAIGGFGANHAVRQSLVFLDMPCMQMPEAYIGGAASLFDEAGKLNDKTRPFLQTFIDKFAAWVKLNRAV</sequence>
<dbReference type="Proteomes" id="UP000263595">
    <property type="component" value="Unassembled WGS sequence"/>
</dbReference>
<dbReference type="AlphaFoldDB" id="A0A383RXB1"/>
<keyword evidence="2" id="KW-0288">FMN</keyword>
<dbReference type="EMBL" id="UNOZ01000025">
    <property type="protein sequence ID" value="SYX91038.1"/>
    <property type="molecule type" value="Genomic_DNA"/>
</dbReference>
<dbReference type="Pfam" id="PF03358">
    <property type="entry name" value="FMN_red"/>
    <property type="match status" value="1"/>
</dbReference>
<evidence type="ECO:0000256" key="2">
    <source>
        <dbReference type="ARBA" id="ARBA00022643"/>
    </source>
</evidence>
<accession>A0A383RXB1</accession>
<evidence type="ECO:0000259" key="3">
    <source>
        <dbReference type="Pfam" id="PF03358"/>
    </source>
</evidence>
<dbReference type="OrthoDB" id="9812295at2"/>
<evidence type="ECO:0000313" key="5">
    <source>
        <dbReference type="Proteomes" id="UP000263595"/>
    </source>
</evidence>
<dbReference type="RefSeq" id="WP_119142820.1">
    <property type="nucleotide sequence ID" value="NZ_CBCSFL010000018.1"/>
</dbReference>
<dbReference type="GO" id="GO:0010181">
    <property type="term" value="F:FMN binding"/>
    <property type="evidence" value="ECO:0007669"/>
    <property type="project" value="TreeGrafter"/>
</dbReference>
<dbReference type="GO" id="GO:0005829">
    <property type="term" value="C:cytosol"/>
    <property type="evidence" value="ECO:0007669"/>
    <property type="project" value="TreeGrafter"/>
</dbReference>
<dbReference type="PANTHER" id="PTHR30543">
    <property type="entry name" value="CHROMATE REDUCTASE"/>
    <property type="match status" value="1"/>
</dbReference>
<dbReference type="InterPro" id="IPR005025">
    <property type="entry name" value="FMN_Rdtase-like_dom"/>
</dbReference>
<proteinExistence type="predicted"/>
<keyword evidence="5" id="KW-1185">Reference proteome</keyword>
<evidence type="ECO:0000313" key="4">
    <source>
        <dbReference type="EMBL" id="SYX91038.1"/>
    </source>
</evidence>
<dbReference type="SUPFAM" id="SSF52218">
    <property type="entry name" value="Flavoproteins"/>
    <property type="match status" value="1"/>
</dbReference>
<keyword evidence="4" id="KW-0560">Oxidoreductase</keyword>
<comment type="cofactor">
    <cofactor evidence="1">
        <name>FMN</name>
        <dbReference type="ChEBI" id="CHEBI:58210"/>
    </cofactor>
</comment>
<dbReference type="GO" id="GO:0003955">
    <property type="term" value="F:NAD(P)H dehydrogenase (quinone) activity"/>
    <property type="evidence" value="ECO:0007669"/>
    <property type="project" value="UniProtKB-EC"/>
</dbReference>
<dbReference type="EC" id="1.6.5.2" evidence="4"/>
<protein>
    <submittedName>
        <fullName evidence="4">Chromate reductase</fullName>
        <ecNumber evidence="4">1.6.5.2</ecNumber>
    </submittedName>
</protein>
<reference evidence="5" key="1">
    <citation type="submission" date="2018-08" db="EMBL/GenBank/DDBJ databases">
        <authorList>
            <person name="Blom J."/>
        </authorList>
    </citation>
    <scope>NUCLEOTIDE SEQUENCE [LARGE SCALE GENOMIC DNA]</scope>
    <source>
        <strain evidence="5">CCOS 865</strain>
    </source>
</reference>
<name>A0A383RXB1_9PSED</name>
<organism evidence="4 5">
    <name type="scientific">Pseudomonas reidholzensis</name>
    <dbReference type="NCBI Taxonomy" id="1785162"/>
    <lineage>
        <taxon>Bacteria</taxon>
        <taxon>Pseudomonadati</taxon>
        <taxon>Pseudomonadota</taxon>
        <taxon>Gammaproteobacteria</taxon>
        <taxon>Pseudomonadales</taxon>
        <taxon>Pseudomonadaceae</taxon>
        <taxon>Pseudomonas</taxon>
    </lineage>
</organism>
<evidence type="ECO:0000256" key="1">
    <source>
        <dbReference type="ARBA" id="ARBA00001917"/>
    </source>
</evidence>
<dbReference type="InterPro" id="IPR029039">
    <property type="entry name" value="Flavoprotein-like_sf"/>
</dbReference>
<dbReference type="Gene3D" id="3.40.50.360">
    <property type="match status" value="1"/>
</dbReference>
<dbReference type="PANTHER" id="PTHR30543:SF21">
    <property type="entry name" value="NAD(P)H-DEPENDENT FMN REDUCTASE LOT6"/>
    <property type="match status" value="1"/>
</dbReference>
<feature type="domain" description="NADPH-dependent FMN reductase-like" evidence="3">
    <location>
        <begin position="7"/>
        <end position="151"/>
    </location>
</feature>
<dbReference type="InterPro" id="IPR050712">
    <property type="entry name" value="NAD(P)H-dep_reductase"/>
</dbReference>
<gene>
    <name evidence="4" type="primary">chrR</name>
    <name evidence="4" type="ORF">CCOS865_03307</name>
</gene>